<comment type="caution">
    <text evidence="1">The sequence shown here is derived from an EMBL/GenBank/DDBJ whole genome shotgun (WGS) entry which is preliminary data.</text>
</comment>
<feature type="non-terminal residue" evidence="1">
    <location>
        <position position="1"/>
    </location>
</feature>
<name>A0A371EXR0_MUCPR</name>
<sequence length="63" mass="7222">MNFVCQSQGVSNGYPWIVRLTNNLSILEHTSRRSFGMVCRSFPIRNLVGFHSKGDHPVILKEF</sequence>
<reference evidence="1" key="1">
    <citation type="submission" date="2018-05" db="EMBL/GenBank/DDBJ databases">
        <title>Draft genome of Mucuna pruriens seed.</title>
        <authorList>
            <person name="Nnadi N.E."/>
            <person name="Vos R."/>
            <person name="Hasami M.H."/>
            <person name="Devisetty U.K."/>
            <person name="Aguiy J.C."/>
        </authorList>
    </citation>
    <scope>NUCLEOTIDE SEQUENCE [LARGE SCALE GENOMIC DNA]</scope>
    <source>
        <strain evidence="1">JCA_2017</strain>
    </source>
</reference>
<evidence type="ECO:0000313" key="1">
    <source>
        <dbReference type="EMBL" id="RDX70845.1"/>
    </source>
</evidence>
<dbReference type="Proteomes" id="UP000257109">
    <property type="component" value="Unassembled WGS sequence"/>
</dbReference>
<protein>
    <submittedName>
        <fullName evidence="1">Uncharacterized protein</fullName>
    </submittedName>
</protein>
<gene>
    <name evidence="1" type="ORF">CR513_49872</name>
</gene>
<proteinExistence type="predicted"/>
<accession>A0A371EXR0</accession>
<dbReference type="EMBL" id="QJKJ01011556">
    <property type="protein sequence ID" value="RDX70845.1"/>
    <property type="molecule type" value="Genomic_DNA"/>
</dbReference>
<organism evidence="1 2">
    <name type="scientific">Mucuna pruriens</name>
    <name type="common">Velvet bean</name>
    <name type="synonym">Dolichos pruriens</name>
    <dbReference type="NCBI Taxonomy" id="157652"/>
    <lineage>
        <taxon>Eukaryota</taxon>
        <taxon>Viridiplantae</taxon>
        <taxon>Streptophyta</taxon>
        <taxon>Embryophyta</taxon>
        <taxon>Tracheophyta</taxon>
        <taxon>Spermatophyta</taxon>
        <taxon>Magnoliopsida</taxon>
        <taxon>eudicotyledons</taxon>
        <taxon>Gunneridae</taxon>
        <taxon>Pentapetalae</taxon>
        <taxon>rosids</taxon>
        <taxon>fabids</taxon>
        <taxon>Fabales</taxon>
        <taxon>Fabaceae</taxon>
        <taxon>Papilionoideae</taxon>
        <taxon>50 kb inversion clade</taxon>
        <taxon>NPAAA clade</taxon>
        <taxon>indigoferoid/millettioid clade</taxon>
        <taxon>Phaseoleae</taxon>
        <taxon>Mucuna</taxon>
    </lineage>
</organism>
<keyword evidence="2" id="KW-1185">Reference proteome</keyword>
<evidence type="ECO:0000313" key="2">
    <source>
        <dbReference type="Proteomes" id="UP000257109"/>
    </source>
</evidence>
<dbReference type="AlphaFoldDB" id="A0A371EXR0"/>